<name>A0ABS4AX12_9PROT</name>
<evidence type="ECO:0000256" key="2">
    <source>
        <dbReference type="SAM" id="SignalP"/>
    </source>
</evidence>
<dbReference type="GO" id="GO:0016787">
    <property type="term" value="F:hydrolase activity"/>
    <property type="evidence" value="ECO:0007669"/>
    <property type="project" value="UniProtKB-KW"/>
</dbReference>
<evidence type="ECO:0000259" key="3">
    <source>
        <dbReference type="Pfam" id="PF01738"/>
    </source>
</evidence>
<dbReference type="InterPro" id="IPR050261">
    <property type="entry name" value="FrsA_esterase"/>
</dbReference>
<dbReference type="PROSITE" id="PS51257">
    <property type="entry name" value="PROKAR_LIPOPROTEIN"/>
    <property type="match status" value="1"/>
</dbReference>
<evidence type="ECO:0000256" key="1">
    <source>
        <dbReference type="ARBA" id="ARBA00022801"/>
    </source>
</evidence>
<dbReference type="Gene3D" id="3.40.50.1820">
    <property type="entry name" value="alpha/beta hydrolase"/>
    <property type="match status" value="1"/>
</dbReference>
<organism evidence="4 5">
    <name type="scientific">Roseomonas nitratireducens</name>
    <dbReference type="NCBI Taxonomy" id="2820810"/>
    <lineage>
        <taxon>Bacteria</taxon>
        <taxon>Pseudomonadati</taxon>
        <taxon>Pseudomonadota</taxon>
        <taxon>Alphaproteobacteria</taxon>
        <taxon>Acetobacterales</taxon>
        <taxon>Roseomonadaceae</taxon>
        <taxon>Roseomonas</taxon>
    </lineage>
</organism>
<dbReference type="PANTHER" id="PTHR22946">
    <property type="entry name" value="DIENELACTONE HYDROLASE DOMAIN-CONTAINING PROTEIN-RELATED"/>
    <property type="match status" value="1"/>
</dbReference>
<dbReference type="Pfam" id="PF01738">
    <property type="entry name" value="DLH"/>
    <property type="match status" value="1"/>
</dbReference>
<feature type="signal peptide" evidence="2">
    <location>
        <begin position="1"/>
        <end position="19"/>
    </location>
</feature>
<keyword evidence="2" id="KW-0732">Signal</keyword>
<dbReference type="SUPFAM" id="SSF53474">
    <property type="entry name" value="alpha/beta-Hydrolases"/>
    <property type="match status" value="1"/>
</dbReference>
<keyword evidence="1 4" id="KW-0378">Hydrolase</keyword>
<protein>
    <submittedName>
        <fullName evidence="4">Dienelactone hydrolase family protein</fullName>
    </submittedName>
</protein>
<sequence>MTRLAPLLMLLLLAACGGGGPRPDPLTYVGASNQPMIADLHLPPGTERVPLVILSHDVRGKRDAHLEAYVAALQGAGAAVLVLDHYAPRSIDTSRPATERAWVTAADFALDAYGALDAAAQHPRIDRRRAGLVGFGEGGGGGTLLAAHAWAQQGRPANAARFLAFAAVAPECAYRVGNRDTGRRPIRIIVGDRDNRTGKPACDDLASYLRAASGDVTVSTIANARHGFDDPPGPVRADAQGENITRCVWQQGGDGLWRERTSGVAGASLFRIGANEQTIAAYLRSREGCRSVGTETQGDAAHRGRAVGEVAGHMRQHVIDVRPR</sequence>
<dbReference type="PANTHER" id="PTHR22946:SF9">
    <property type="entry name" value="POLYKETIDE TRANSFERASE AF380"/>
    <property type="match status" value="1"/>
</dbReference>
<feature type="domain" description="Dienelactone hydrolase" evidence="3">
    <location>
        <begin position="43"/>
        <end position="234"/>
    </location>
</feature>
<keyword evidence="5" id="KW-1185">Reference proteome</keyword>
<accession>A0ABS4AX12</accession>
<dbReference type="EMBL" id="JAGIYZ010000020">
    <property type="protein sequence ID" value="MBP0465908.1"/>
    <property type="molecule type" value="Genomic_DNA"/>
</dbReference>
<comment type="caution">
    <text evidence="4">The sequence shown here is derived from an EMBL/GenBank/DDBJ whole genome shotgun (WGS) entry which is preliminary data.</text>
</comment>
<feature type="chain" id="PRO_5046621458" evidence="2">
    <location>
        <begin position="20"/>
        <end position="324"/>
    </location>
</feature>
<dbReference type="Proteomes" id="UP000680815">
    <property type="component" value="Unassembled WGS sequence"/>
</dbReference>
<proteinExistence type="predicted"/>
<dbReference type="InterPro" id="IPR029058">
    <property type="entry name" value="AB_hydrolase_fold"/>
</dbReference>
<evidence type="ECO:0000313" key="5">
    <source>
        <dbReference type="Proteomes" id="UP000680815"/>
    </source>
</evidence>
<evidence type="ECO:0000313" key="4">
    <source>
        <dbReference type="EMBL" id="MBP0465908.1"/>
    </source>
</evidence>
<gene>
    <name evidence="4" type="ORF">J5Y09_18425</name>
</gene>
<dbReference type="InterPro" id="IPR002925">
    <property type="entry name" value="Dienelactn_hydro"/>
</dbReference>
<dbReference type="RefSeq" id="WP_209353292.1">
    <property type="nucleotide sequence ID" value="NZ_JAGIYZ010000020.1"/>
</dbReference>
<reference evidence="4 5" key="1">
    <citation type="submission" date="2021-03" db="EMBL/GenBank/DDBJ databases">
        <authorList>
            <person name="So Y."/>
        </authorList>
    </citation>
    <scope>NUCLEOTIDE SEQUENCE [LARGE SCALE GENOMIC DNA]</scope>
    <source>
        <strain evidence="4 5">PWR1</strain>
    </source>
</reference>